<sequence length="289" mass="32525">MAFPTISAQQELQTKKILEDLQLKKKLLLSNNSNNSMPQYNPQVAGTGNQVQEVVNNSSPARTALQQAQAVSFELRMARLKLRKLEEYLQGLDDFETPKIQLEQYATPAHIASHMLYTIEANYQDIEGKLVADLGSGCGMLSVGAFLLGAGHVMGFEIDGDAIEIFKTNVDEMEIENIDVVQCDVVNQLETVYSDLKFDTVILNPPFGTKNNAGMDMKFLQSAISLTNGTIYSLHKTSTREYIKKRAQDWNLKSNVIAELKYDLPSSYKFHKKQSVDIEVDFWRFEVAK</sequence>
<evidence type="ECO:0000313" key="2">
    <source>
        <dbReference type="EMBL" id="SSW97782.1"/>
    </source>
</evidence>
<dbReference type="InterPro" id="IPR029063">
    <property type="entry name" value="SAM-dependent_MTases_sf"/>
</dbReference>
<dbReference type="PANTHER" id="PTHR23290:SF0">
    <property type="entry name" value="RRNA N6-ADENOSINE-METHYLTRANSFERASE METTL5"/>
    <property type="match status" value="1"/>
</dbReference>
<evidence type="ECO:0000313" key="3">
    <source>
        <dbReference type="EMBL" id="SSX18168.1"/>
    </source>
</evidence>
<dbReference type="InterPro" id="IPR051720">
    <property type="entry name" value="rRNA_MeTrfase/Polyamine_Synth"/>
</dbReference>
<dbReference type="GO" id="GO:0008988">
    <property type="term" value="F:rRNA (adenine-N6-)-methyltransferase activity"/>
    <property type="evidence" value="ECO:0007669"/>
    <property type="project" value="TreeGrafter"/>
</dbReference>
<accession>A0A336LWZ8</accession>
<dbReference type="PROSITE" id="PS00092">
    <property type="entry name" value="N6_MTASE"/>
    <property type="match status" value="1"/>
</dbReference>
<dbReference type="CDD" id="cd02440">
    <property type="entry name" value="AdoMet_MTases"/>
    <property type="match status" value="1"/>
</dbReference>
<dbReference type="EMBL" id="UFQS01000027">
    <property type="protein sequence ID" value="SSW97782.1"/>
    <property type="molecule type" value="Genomic_DNA"/>
</dbReference>
<feature type="domain" description="Methyltransferase" evidence="1">
    <location>
        <begin position="130"/>
        <end position="252"/>
    </location>
</feature>
<dbReference type="Pfam" id="PF13847">
    <property type="entry name" value="Methyltransf_31"/>
    <property type="match status" value="1"/>
</dbReference>
<dbReference type="InterPro" id="IPR025714">
    <property type="entry name" value="Methyltranfer_dom"/>
</dbReference>
<evidence type="ECO:0000259" key="1">
    <source>
        <dbReference type="Pfam" id="PF13847"/>
    </source>
</evidence>
<dbReference type="AlphaFoldDB" id="A0A336LWZ8"/>
<reference evidence="2" key="1">
    <citation type="submission" date="2018-04" db="EMBL/GenBank/DDBJ databases">
        <authorList>
            <person name="Go L.Y."/>
            <person name="Mitchell J.A."/>
        </authorList>
    </citation>
    <scope>NUCLEOTIDE SEQUENCE</scope>
    <source>
        <tissue evidence="2">Whole organism</tissue>
    </source>
</reference>
<name>A0A336LWZ8_CULSO</name>
<dbReference type="PANTHER" id="PTHR23290">
    <property type="entry name" value="RRNA N6-ADENOSINE-METHYLTRANSFERASE METTL5"/>
    <property type="match status" value="1"/>
</dbReference>
<dbReference type="EMBL" id="UFQT01000027">
    <property type="protein sequence ID" value="SSX18168.1"/>
    <property type="molecule type" value="Genomic_DNA"/>
</dbReference>
<dbReference type="VEuPathDB" id="VectorBase:CSON007397"/>
<protein>
    <submittedName>
        <fullName evidence="3">CSON007397 protein</fullName>
    </submittedName>
</protein>
<reference evidence="3" key="2">
    <citation type="submission" date="2018-07" db="EMBL/GenBank/DDBJ databases">
        <authorList>
            <person name="Quirk P.G."/>
            <person name="Krulwich T.A."/>
        </authorList>
    </citation>
    <scope>NUCLEOTIDE SEQUENCE</scope>
</reference>
<proteinExistence type="predicted"/>
<dbReference type="SUPFAM" id="SSF53335">
    <property type="entry name" value="S-adenosyl-L-methionine-dependent methyltransferases"/>
    <property type="match status" value="1"/>
</dbReference>
<dbReference type="OMA" id="CINCDIL"/>
<dbReference type="GO" id="GO:0003676">
    <property type="term" value="F:nucleic acid binding"/>
    <property type="evidence" value="ECO:0007669"/>
    <property type="project" value="InterPro"/>
</dbReference>
<dbReference type="InterPro" id="IPR002052">
    <property type="entry name" value="DNA_methylase_N6_adenine_CS"/>
</dbReference>
<gene>
    <name evidence="3" type="primary">CSON007397</name>
</gene>
<organism evidence="3">
    <name type="scientific">Culicoides sonorensis</name>
    <name type="common">Biting midge</name>
    <dbReference type="NCBI Taxonomy" id="179676"/>
    <lineage>
        <taxon>Eukaryota</taxon>
        <taxon>Metazoa</taxon>
        <taxon>Ecdysozoa</taxon>
        <taxon>Arthropoda</taxon>
        <taxon>Hexapoda</taxon>
        <taxon>Insecta</taxon>
        <taxon>Pterygota</taxon>
        <taxon>Neoptera</taxon>
        <taxon>Endopterygota</taxon>
        <taxon>Diptera</taxon>
        <taxon>Nematocera</taxon>
        <taxon>Chironomoidea</taxon>
        <taxon>Ceratopogonidae</taxon>
        <taxon>Ceratopogoninae</taxon>
        <taxon>Culicoides</taxon>
        <taxon>Monoculicoides</taxon>
    </lineage>
</organism>
<dbReference type="Gene3D" id="3.40.50.150">
    <property type="entry name" value="Vaccinia Virus protein VP39"/>
    <property type="match status" value="1"/>
</dbReference>